<dbReference type="EMBL" id="HBUF01058125">
    <property type="protein sequence ID" value="CAG6624783.1"/>
    <property type="molecule type" value="Transcribed_RNA"/>
</dbReference>
<accession>A0A8D8MHL7</accession>
<reference evidence="1" key="1">
    <citation type="submission" date="2021-05" db="EMBL/GenBank/DDBJ databases">
        <authorList>
            <person name="Alioto T."/>
            <person name="Alioto T."/>
            <person name="Gomez Garrido J."/>
        </authorList>
    </citation>
    <scope>NUCLEOTIDE SEQUENCE</scope>
</reference>
<name>A0A8D8MHL7_9HEMI</name>
<proteinExistence type="predicted"/>
<dbReference type="EMBL" id="HBUF01058123">
    <property type="protein sequence ID" value="CAG6624779.1"/>
    <property type="molecule type" value="Transcribed_RNA"/>
</dbReference>
<sequence>MCQRLEGNTPVVKMTWLLKRQRKTPVDDDRTCTFTFKFQDFNQWSPYKCIQHCTTCDNQGLHWSLPAGLLLLHGCDCLCSAVLTCCLLSDPNDGSWQTLQK</sequence>
<dbReference type="AlphaFoldDB" id="A0A8D8MHL7"/>
<evidence type="ECO:0000313" key="1">
    <source>
        <dbReference type="EMBL" id="CAG6624783.1"/>
    </source>
</evidence>
<protein>
    <submittedName>
        <fullName evidence="1">Uncharacterized protein</fullName>
    </submittedName>
</protein>
<dbReference type="EMBL" id="HBUF01058122">
    <property type="protein sequence ID" value="CAG6624777.1"/>
    <property type="molecule type" value="Transcribed_RNA"/>
</dbReference>
<organism evidence="1">
    <name type="scientific">Cacopsylla melanoneura</name>
    <dbReference type="NCBI Taxonomy" id="428564"/>
    <lineage>
        <taxon>Eukaryota</taxon>
        <taxon>Metazoa</taxon>
        <taxon>Ecdysozoa</taxon>
        <taxon>Arthropoda</taxon>
        <taxon>Hexapoda</taxon>
        <taxon>Insecta</taxon>
        <taxon>Pterygota</taxon>
        <taxon>Neoptera</taxon>
        <taxon>Paraneoptera</taxon>
        <taxon>Hemiptera</taxon>
        <taxon>Sternorrhyncha</taxon>
        <taxon>Psylloidea</taxon>
        <taxon>Psyllidae</taxon>
        <taxon>Psyllinae</taxon>
        <taxon>Cacopsylla</taxon>
    </lineage>
</organism>